<evidence type="ECO:0000256" key="1">
    <source>
        <dbReference type="SAM" id="Phobius"/>
    </source>
</evidence>
<keyword evidence="1" id="KW-0472">Membrane</keyword>
<dbReference type="InterPro" id="IPR036259">
    <property type="entry name" value="MFS_trans_sf"/>
</dbReference>
<feature type="transmembrane region" description="Helical" evidence="1">
    <location>
        <begin position="292"/>
        <end position="314"/>
    </location>
</feature>
<name>A0A914YM86_9BILA</name>
<evidence type="ECO:0000313" key="3">
    <source>
        <dbReference type="WBParaSite" id="PSU_v2.g20036.t1"/>
    </source>
</evidence>
<keyword evidence="1" id="KW-1133">Transmembrane helix</keyword>
<protein>
    <submittedName>
        <fullName evidence="3">Major facilitator superfamily (MFS) profile domain-containing protein</fullName>
    </submittedName>
</protein>
<dbReference type="WBParaSite" id="PSU_v2.g20036.t1">
    <property type="protein sequence ID" value="PSU_v2.g20036.t1"/>
    <property type="gene ID" value="PSU_v2.g20036"/>
</dbReference>
<dbReference type="Gene3D" id="1.20.1250.20">
    <property type="entry name" value="MFS general substrate transporter like domains"/>
    <property type="match status" value="2"/>
</dbReference>
<dbReference type="AlphaFoldDB" id="A0A914YM86"/>
<organism evidence="2 3">
    <name type="scientific">Panagrolaimus superbus</name>
    <dbReference type="NCBI Taxonomy" id="310955"/>
    <lineage>
        <taxon>Eukaryota</taxon>
        <taxon>Metazoa</taxon>
        <taxon>Ecdysozoa</taxon>
        <taxon>Nematoda</taxon>
        <taxon>Chromadorea</taxon>
        <taxon>Rhabditida</taxon>
        <taxon>Tylenchina</taxon>
        <taxon>Panagrolaimomorpha</taxon>
        <taxon>Panagrolaimoidea</taxon>
        <taxon>Panagrolaimidae</taxon>
        <taxon>Panagrolaimus</taxon>
    </lineage>
</organism>
<dbReference type="GO" id="GO:0022857">
    <property type="term" value="F:transmembrane transporter activity"/>
    <property type="evidence" value="ECO:0007669"/>
    <property type="project" value="InterPro"/>
</dbReference>
<feature type="transmembrane region" description="Helical" evidence="1">
    <location>
        <begin position="199"/>
        <end position="220"/>
    </location>
</feature>
<dbReference type="SUPFAM" id="SSF103473">
    <property type="entry name" value="MFS general substrate transporter"/>
    <property type="match status" value="1"/>
</dbReference>
<accession>A0A914YM86</accession>
<dbReference type="Proteomes" id="UP000887577">
    <property type="component" value="Unplaced"/>
</dbReference>
<feature type="transmembrane region" description="Helical" evidence="1">
    <location>
        <begin position="226"/>
        <end position="247"/>
    </location>
</feature>
<keyword evidence="1" id="KW-0812">Transmembrane</keyword>
<sequence length="340" mass="37922">MRIFQGIAASALFAASGAIINSWATIEESGLFLAFLSCHHQLAEIFLMPVAGFFCESSVGWQGIYYLQGSLTFAFFIIFFIFYRNSPQNHRYVGKKELSLLTDGKDSSEHKTSKQSNIPYSKIIRDKSVIGLWIGAIGSFTGFQLFLQYGPTFLNKVLKINVKKTGIFGAIPFFGALIVKAFSGPFSDRLTFISQKRRCQIFGSISQFSMALCIAALGWMPIKSEIFAQIAFTAAIMFSSLNVVGLIKSAQLQSRQYAHIVMNVIAFINSGIILLLPLFISTFAPNNTYTEWAIIFYSIAILVTVTTTIFDITCEADPRPWTYKKVDDCPPNESIKLRNI</sequence>
<feature type="transmembrane region" description="Helical" evidence="1">
    <location>
        <begin position="63"/>
        <end position="83"/>
    </location>
</feature>
<dbReference type="PANTHER" id="PTHR45757:SF11">
    <property type="entry name" value="MAJOR FACILITATOR SUPERFAMILY (MFS) PROFILE DOMAIN-CONTAINING PROTEIN"/>
    <property type="match status" value="1"/>
</dbReference>
<reference evidence="3" key="1">
    <citation type="submission" date="2022-11" db="UniProtKB">
        <authorList>
            <consortium name="WormBaseParasite"/>
        </authorList>
    </citation>
    <scope>IDENTIFICATION</scope>
</reference>
<keyword evidence="2" id="KW-1185">Reference proteome</keyword>
<evidence type="ECO:0000313" key="2">
    <source>
        <dbReference type="Proteomes" id="UP000887577"/>
    </source>
</evidence>
<feature type="transmembrane region" description="Helical" evidence="1">
    <location>
        <begin position="259"/>
        <end position="280"/>
    </location>
</feature>
<dbReference type="PANTHER" id="PTHR45757">
    <property type="entry name" value="PROTEIN CBG23364-RELATED"/>
    <property type="match status" value="1"/>
</dbReference>
<dbReference type="GO" id="GO:0016020">
    <property type="term" value="C:membrane"/>
    <property type="evidence" value="ECO:0007669"/>
    <property type="project" value="TreeGrafter"/>
</dbReference>
<dbReference type="InterPro" id="IPR011701">
    <property type="entry name" value="MFS"/>
</dbReference>
<dbReference type="Pfam" id="PF07690">
    <property type="entry name" value="MFS_1"/>
    <property type="match status" value="1"/>
</dbReference>
<feature type="transmembrane region" description="Helical" evidence="1">
    <location>
        <begin position="167"/>
        <end position="187"/>
    </location>
</feature>
<proteinExistence type="predicted"/>
<feature type="transmembrane region" description="Helical" evidence="1">
    <location>
        <begin position="129"/>
        <end position="147"/>
    </location>
</feature>